<dbReference type="AlphaFoldDB" id="A0A409VD94"/>
<evidence type="ECO:0000313" key="3">
    <source>
        <dbReference type="Proteomes" id="UP000284842"/>
    </source>
</evidence>
<dbReference type="Pfam" id="PF12937">
    <property type="entry name" value="F-box-like"/>
    <property type="match status" value="1"/>
</dbReference>
<dbReference type="InterPro" id="IPR036047">
    <property type="entry name" value="F-box-like_dom_sf"/>
</dbReference>
<dbReference type="OrthoDB" id="3359674at2759"/>
<name>A0A409VD94_9AGAR</name>
<dbReference type="InParanoid" id="A0A409VD94"/>
<dbReference type="InterPro" id="IPR001810">
    <property type="entry name" value="F-box_dom"/>
</dbReference>
<gene>
    <name evidence="2" type="ORF">CVT24_004369</name>
</gene>
<dbReference type="Gene3D" id="1.20.1280.50">
    <property type="match status" value="1"/>
</dbReference>
<dbReference type="Proteomes" id="UP000284842">
    <property type="component" value="Unassembled WGS sequence"/>
</dbReference>
<dbReference type="EMBL" id="NHTK01006116">
    <property type="protein sequence ID" value="PPQ63615.1"/>
    <property type="molecule type" value="Genomic_DNA"/>
</dbReference>
<dbReference type="SUPFAM" id="SSF81383">
    <property type="entry name" value="F-box domain"/>
    <property type="match status" value="1"/>
</dbReference>
<protein>
    <recommendedName>
        <fullName evidence="1">F-box domain-containing protein</fullName>
    </recommendedName>
</protein>
<organism evidence="2 3">
    <name type="scientific">Panaeolus cyanescens</name>
    <dbReference type="NCBI Taxonomy" id="181874"/>
    <lineage>
        <taxon>Eukaryota</taxon>
        <taxon>Fungi</taxon>
        <taxon>Dikarya</taxon>
        <taxon>Basidiomycota</taxon>
        <taxon>Agaricomycotina</taxon>
        <taxon>Agaricomycetes</taxon>
        <taxon>Agaricomycetidae</taxon>
        <taxon>Agaricales</taxon>
        <taxon>Agaricineae</taxon>
        <taxon>Galeropsidaceae</taxon>
        <taxon>Panaeolus</taxon>
    </lineage>
</organism>
<feature type="domain" description="F-box" evidence="1">
    <location>
        <begin position="4"/>
        <end position="54"/>
    </location>
</feature>
<dbReference type="InterPro" id="IPR032675">
    <property type="entry name" value="LRR_dom_sf"/>
</dbReference>
<accession>A0A409VD94</accession>
<dbReference type="STRING" id="181874.A0A409VD94"/>
<sequence length="449" mass="51701">MDLVAPISILPPELILEIFAYCVSNESLAPLALRRVSWWWRDLVDTSPRLWQRIVLKDSDIPARFSEQQAQLWTQRSMPLKYDVELEVEDPDQILSLISPLLSSIHRWQSFQLSGRRDEDVILDDLDLTPDTLTHLQLCLLDYDSDFDDEEPRVTFTPTCPGNNDSYALNVWLSRIPAPQMLPQLRFVHVTIAEGGQTGLHTQPKFILDFLNACPELESFFLSGWIHDEPIIGPLPIIQLPNLVTLHLKRTCFARAFLSSLITPRLENLFLSHLNVDFQLINVYEEDGDSDDEARDFSQSPWSDQATGMGLRNLIINCNPPIRILEMDFCDMRTKDFHWVFDRLPFLEDFHIVASDMSDKVMNLFRPIRPSDGDGLVRLRLPRLGKIKLTNCQRLSGPAIVEALSERVKWTDVQYPEYTLQDVMVSGCEGFSTWDRHVLSSLLGRRLRT</sequence>
<dbReference type="SUPFAM" id="SSF52047">
    <property type="entry name" value="RNI-like"/>
    <property type="match status" value="1"/>
</dbReference>
<evidence type="ECO:0000259" key="1">
    <source>
        <dbReference type="PROSITE" id="PS50181"/>
    </source>
</evidence>
<reference evidence="2 3" key="1">
    <citation type="journal article" date="2018" name="Evol. Lett.">
        <title>Horizontal gene cluster transfer increased hallucinogenic mushroom diversity.</title>
        <authorList>
            <person name="Reynolds H.T."/>
            <person name="Vijayakumar V."/>
            <person name="Gluck-Thaler E."/>
            <person name="Korotkin H.B."/>
            <person name="Matheny P.B."/>
            <person name="Slot J.C."/>
        </authorList>
    </citation>
    <scope>NUCLEOTIDE SEQUENCE [LARGE SCALE GENOMIC DNA]</scope>
    <source>
        <strain evidence="2 3">2629</strain>
    </source>
</reference>
<proteinExistence type="predicted"/>
<dbReference type="PROSITE" id="PS50181">
    <property type="entry name" value="FBOX"/>
    <property type="match status" value="1"/>
</dbReference>
<evidence type="ECO:0000313" key="2">
    <source>
        <dbReference type="EMBL" id="PPQ63615.1"/>
    </source>
</evidence>
<keyword evidence="3" id="KW-1185">Reference proteome</keyword>
<comment type="caution">
    <text evidence="2">The sequence shown here is derived from an EMBL/GenBank/DDBJ whole genome shotgun (WGS) entry which is preliminary data.</text>
</comment>
<dbReference type="Gene3D" id="3.80.10.10">
    <property type="entry name" value="Ribonuclease Inhibitor"/>
    <property type="match status" value="1"/>
</dbReference>